<dbReference type="GO" id="GO:0016020">
    <property type="term" value="C:membrane"/>
    <property type="evidence" value="ECO:0007669"/>
    <property type="project" value="UniProtKB-SubCell"/>
</dbReference>
<dbReference type="AlphaFoldDB" id="S3C9Y2"/>
<evidence type="ECO:0000313" key="5">
    <source>
        <dbReference type="Proteomes" id="UP000016923"/>
    </source>
</evidence>
<organism evidence="4 5">
    <name type="scientific">Ophiostoma piceae (strain UAMH 11346)</name>
    <name type="common">Sap stain fungus</name>
    <dbReference type="NCBI Taxonomy" id="1262450"/>
    <lineage>
        <taxon>Eukaryota</taxon>
        <taxon>Fungi</taxon>
        <taxon>Dikarya</taxon>
        <taxon>Ascomycota</taxon>
        <taxon>Pezizomycotina</taxon>
        <taxon>Sordariomycetes</taxon>
        <taxon>Sordariomycetidae</taxon>
        <taxon>Ophiostomatales</taxon>
        <taxon>Ophiostomataceae</taxon>
        <taxon>Ophiostoma</taxon>
    </lineage>
</organism>
<proteinExistence type="predicted"/>
<dbReference type="VEuPathDB" id="FungiDB:F503_04298"/>
<dbReference type="CDD" id="cd17324">
    <property type="entry name" value="MFS_NepI_like"/>
    <property type="match status" value="1"/>
</dbReference>
<feature type="transmembrane region" description="Helical" evidence="2">
    <location>
        <begin position="159"/>
        <end position="179"/>
    </location>
</feature>
<dbReference type="OMA" id="GWREMFW"/>
<feature type="transmembrane region" description="Helical" evidence="2">
    <location>
        <begin position="452"/>
        <end position="470"/>
    </location>
</feature>
<dbReference type="Proteomes" id="UP000016923">
    <property type="component" value="Unassembled WGS sequence"/>
</dbReference>
<accession>S3C9Y2</accession>
<dbReference type="HOGENOM" id="CLU_001265_23_3_1"/>
<keyword evidence="2" id="KW-1133">Transmembrane helix</keyword>
<feature type="transmembrane region" description="Helical" evidence="2">
    <location>
        <begin position="362"/>
        <end position="380"/>
    </location>
</feature>
<feature type="domain" description="Major facilitator superfamily (MFS) profile" evidence="3">
    <location>
        <begin position="93"/>
        <end position="471"/>
    </location>
</feature>
<dbReference type="PANTHER" id="PTHR42910">
    <property type="entry name" value="TRANSPORTER SCO4007-RELATED"/>
    <property type="match status" value="1"/>
</dbReference>
<sequence>MENVDDKGGDAATAPETFRLKDTATATAMTTSVLADSICEESAAQPSPSTQLQTHPKTPESTNVVVRCLKKLDYVPARCQWDPESPPSFGWGLCLLFTLAGMFTVSNLYYNHPILNVLAKEFDVSYETASQVPTLMQAGYALGLTGLAPLADIVRRRPLTLTLVFVTAAVWLGLCLTRSFIAFRILSFLVAITTVTPQLMLPLVAELAPVKRRAMMISVIFGGIFMGLLFARIISGIVTEYTSFRTIYFVALGIQYLLFVLLFFLLPDYPSVNPEGISYFRMLYSMVHIAMRQPLLVQMSIIGFFMNAAYVGYWTTLTFLLSSPPFNLNTLDIGLFALIGMPPFFINPHLIHHLTKYLHTSYAYIIGLMIAMIGIFIGTFVGTFSLAGPIVMGILIDMGLILSQTGCRTRLVTIEPKARNRVNTIFMVSSFSGMLMGTSVCNKLYATGGWHYSGYAGIAFIVAALVIGLARGPHEMHWVGYRGGWGMYSSLDKREPEVTGAATAASDEEKAVKSA</sequence>
<protein>
    <submittedName>
        <fullName evidence="4">Major facilitator superfamily transporter</fullName>
    </submittedName>
</protein>
<dbReference type="InterPro" id="IPR036259">
    <property type="entry name" value="MFS_trans_sf"/>
</dbReference>
<feature type="transmembrane region" description="Helical" evidence="2">
    <location>
        <begin position="333"/>
        <end position="350"/>
    </location>
</feature>
<dbReference type="InterPro" id="IPR011701">
    <property type="entry name" value="MFS"/>
</dbReference>
<keyword evidence="2" id="KW-0472">Membrane</keyword>
<feature type="transmembrane region" description="Helical" evidence="2">
    <location>
        <begin position="424"/>
        <end position="446"/>
    </location>
</feature>
<name>S3C9Y2_OPHP1</name>
<evidence type="ECO:0000256" key="2">
    <source>
        <dbReference type="SAM" id="Phobius"/>
    </source>
</evidence>
<dbReference type="EMBL" id="KE148148">
    <property type="protein sequence ID" value="EPE08711.1"/>
    <property type="molecule type" value="Genomic_DNA"/>
</dbReference>
<keyword evidence="2" id="KW-0812">Transmembrane</keyword>
<dbReference type="SUPFAM" id="SSF103473">
    <property type="entry name" value="MFS general substrate transporter"/>
    <property type="match status" value="1"/>
</dbReference>
<dbReference type="Gene3D" id="1.20.1250.20">
    <property type="entry name" value="MFS general substrate transporter like domains"/>
    <property type="match status" value="1"/>
</dbReference>
<dbReference type="PROSITE" id="PS50850">
    <property type="entry name" value="MFS"/>
    <property type="match status" value="1"/>
</dbReference>
<evidence type="ECO:0000256" key="1">
    <source>
        <dbReference type="ARBA" id="ARBA00004141"/>
    </source>
</evidence>
<dbReference type="Pfam" id="PF07690">
    <property type="entry name" value="MFS_1"/>
    <property type="match status" value="1"/>
</dbReference>
<comment type="subcellular location">
    <subcellularLocation>
        <location evidence="1">Membrane</location>
        <topology evidence="1">Multi-pass membrane protein</topology>
    </subcellularLocation>
</comment>
<feature type="transmembrane region" description="Helical" evidence="2">
    <location>
        <begin position="89"/>
        <end position="110"/>
    </location>
</feature>
<gene>
    <name evidence="4" type="ORF">F503_04298</name>
</gene>
<feature type="transmembrane region" description="Helical" evidence="2">
    <location>
        <begin position="295"/>
        <end position="313"/>
    </location>
</feature>
<evidence type="ECO:0000313" key="4">
    <source>
        <dbReference type="EMBL" id="EPE08711.1"/>
    </source>
</evidence>
<dbReference type="OrthoDB" id="2105912at2759"/>
<dbReference type="eggNOG" id="ENOG502QUXC">
    <property type="taxonomic scope" value="Eukaryota"/>
</dbReference>
<feature type="transmembrane region" description="Helical" evidence="2">
    <location>
        <begin position="185"/>
        <end position="204"/>
    </location>
</feature>
<feature type="transmembrane region" description="Helical" evidence="2">
    <location>
        <begin position="386"/>
        <end position="403"/>
    </location>
</feature>
<evidence type="ECO:0000259" key="3">
    <source>
        <dbReference type="PROSITE" id="PS50850"/>
    </source>
</evidence>
<dbReference type="PANTHER" id="PTHR42910:SF1">
    <property type="entry name" value="MAJOR FACILITATOR SUPERFAMILY (MFS) PROFILE DOMAIN-CONTAINING PROTEIN"/>
    <property type="match status" value="1"/>
</dbReference>
<dbReference type="GO" id="GO:0022857">
    <property type="term" value="F:transmembrane transporter activity"/>
    <property type="evidence" value="ECO:0007669"/>
    <property type="project" value="InterPro"/>
</dbReference>
<keyword evidence="5" id="KW-1185">Reference proteome</keyword>
<reference evidence="4 5" key="1">
    <citation type="journal article" date="2013" name="BMC Genomics">
        <title>The genome and transcriptome of the pine saprophyte Ophiostoma piceae, and a comparison with the bark beetle-associated pine pathogen Grosmannia clavigera.</title>
        <authorList>
            <person name="Haridas S."/>
            <person name="Wang Y."/>
            <person name="Lim L."/>
            <person name="Massoumi Alamouti S."/>
            <person name="Jackman S."/>
            <person name="Docking R."/>
            <person name="Robertson G."/>
            <person name="Birol I."/>
            <person name="Bohlmann J."/>
            <person name="Breuil C."/>
        </authorList>
    </citation>
    <scope>NUCLEOTIDE SEQUENCE [LARGE SCALE GENOMIC DNA]</scope>
    <source>
        <strain evidence="4 5">UAMH 11346</strain>
    </source>
</reference>
<dbReference type="InterPro" id="IPR020846">
    <property type="entry name" value="MFS_dom"/>
</dbReference>
<feature type="transmembrane region" description="Helical" evidence="2">
    <location>
        <begin position="216"/>
        <end position="234"/>
    </location>
</feature>
<feature type="transmembrane region" description="Helical" evidence="2">
    <location>
        <begin position="246"/>
        <end position="266"/>
    </location>
</feature>